<evidence type="ECO:0000313" key="5">
    <source>
        <dbReference type="Proteomes" id="UP000236731"/>
    </source>
</evidence>
<sequence length="533" mass="59426">MSENIKKVVEPIKVALIAVGGDGGGVLTQWIVQLASKNGYWAQSTTIAGVAQRTGSTVYYLELFPEDAIPKDGGKRISPVLAQMPAPEDVDVVMATELIEAGRAIQRGFVSKKTTLIFSTHRNLAIQEKEKPGDGILDGTSIFELARKYAKHSVYANLKDLAENHKSVISATLFGALAASGSLPFSVEQFEETIKAGGVAVPTSLAAFKAAFGLVGLGLSAKEATPYVPELSPAKFEALPASNANRKFNAAIQQIRNEFPESTHEVVYAGIKHVVEWGGISWGNEYLDYLKPILKVERDFRNKDNILTNRVAQYLALAMAYDDLVNVADIKTRAERWDTVFQQVGAKKGEIVKTTDYFHPRFEEVYGFMPVGLGKRMENSESAHRFFTKYLDKDRRMDTHNIFWFFILYCIGGMKGYRKKTLRHAEEIENIADWLERICDISAVNYELAVQLARSYRLKKGYGDTYARGHSKFKMVNEFAVKHVNVRGIADIVSELIEFGLKNHETEQLQGQIALVEAEMENRSSNASEFNNN</sequence>
<gene>
    <name evidence="4" type="ORF">SAMN05421877_101335</name>
</gene>
<dbReference type="GO" id="GO:0016903">
    <property type="term" value="F:oxidoreductase activity, acting on the aldehyde or oxo group of donors"/>
    <property type="evidence" value="ECO:0007669"/>
    <property type="project" value="InterPro"/>
</dbReference>
<evidence type="ECO:0000256" key="1">
    <source>
        <dbReference type="ARBA" id="ARBA00023002"/>
    </source>
</evidence>
<dbReference type="NCBIfam" id="NF006179">
    <property type="entry name" value="PRK08312.1"/>
    <property type="match status" value="1"/>
</dbReference>
<evidence type="ECO:0000259" key="3">
    <source>
        <dbReference type="Pfam" id="PF20169"/>
    </source>
</evidence>
<evidence type="ECO:0000313" key="4">
    <source>
        <dbReference type="EMBL" id="SEF52219.1"/>
    </source>
</evidence>
<feature type="domain" description="Pyruvate/ketoisovalerate oxidoreductase catalytic" evidence="2">
    <location>
        <begin position="20"/>
        <end position="212"/>
    </location>
</feature>
<dbReference type="Pfam" id="PF20169">
    <property type="entry name" value="DUF6537"/>
    <property type="match status" value="1"/>
</dbReference>
<organism evidence="4 5">
    <name type="scientific">Sphingobacterium lactis</name>
    <dbReference type="NCBI Taxonomy" id="797291"/>
    <lineage>
        <taxon>Bacteria</taxon>
        <taxon>Pseudomonadati</taxon>
        <taxon>Bacteroidota</taxon>
        <taxon>Sphingobacteriia</taxon>
        <taxon>Sphingobacteriales</taxon>
        <taxon>Sphingobacteriaceae</taxon>
        <taxon>Sphingobacterium</taxon>
    </lineage>
</organism>
<keyword evidence="1" id="KW-0560">Oxidoreductase</keyword>
<evidence type="ECO:0000259" key="2">
    <source>
        <dbReference type="Pfam" id="PF01558"/>
    </source>
</evidence>
<dbReference type="InterPro" id="IPR019752">
    <property type="entry name" value="Pyrv/ketoisovalerate_OxRed_cat"/>
</dbReference>
<dbReference type="RefSeq" id="WP_103904984.1">
    <property type="nucleotide sequence ID" value="NZ_CP049246.1"/>
</dbReference>
<dbReference type="InterPro" id="IPR046667">
    <property type="entry name" value="DUF6537"/>
</dbReference>
<keyword evidence="4" id="KW-0670">Pyruvate</keyword>
<name>A0A1H5SNR7_9SPHI</name>
<dbReference type="SUPFAM" id="SSF53323">
    <property type="entry name" value="Pyruvate-ferredoxin oxidoreductase, PFOR, domain III"/>
    <property type="match status" value="1"/>
</dbReference>
<dbReference type="EMBL" id="FNUT01000001">
    <property type="protein sequence ID" value="SEF52219.1"/>
    <property type="molecule type" value="Genomic_DNA"/>
</dbReference>
<feature type="domain" description="DUF6537" evidence="3">
    <location>
        <begin position="263"/>
        <end position="476"/>
    </location>
</feature>
<accession>A0A1H5SNR7</accession>
<dbReference type="OrthoDB" id="1490270at2"/>
<keyword evidence="5" id="KW-1185">Reference proteome</keyword>
<dbReference type="Proteomes" id="UP000236731">
    <property type="component" value="Unassembled WGS sequence"/>
</dbReference>
<dbReference type="AlphaFoldDB" id="A0A1H5SNR7"/>
<dbReference type="Pfam" id="PF01558">
    <property type="entry name" value="POR"/>
    <property type="match status" value="1"/>
</dbReference>
<proteinExistence type="predicted"/>
<dbReference type="Gene3D" id="3.40.920.10">
    <property type="entry name" value="Pyruvate-ferredoxin oxidoreductase, PFOR, domain III"/>
    <property type="match status" value="1"/>
</dbReference>
<dbReference type="InterPro" id="IPR002869">
    <property type="entry name" value="Pyrv_flavodox_OxRed_cen"/>
</dbReference>
<protein>
    <submittedName>
        <fullName evidence="4">Indolepyruvate ferredoxin oxidoreductase beta subunit</fullName>
    </submittedName>
</protein>
<reference evidence="5" key="1">
    <citation type="submission" date="2016-10" db="EMBL/GenBank/DDBJ databases">
        <authorList>
            <person name="Varghese N."/>
            <person name="Submissions S."/>
        </authorList>
    </citation>
    <scope>NUCLEOTIDE SEQUENCE [LARGE SCALE GENOMIC DNA]</scope>
    <source>
        <strain evidence="5">DSM 22361</strain>
    </source>
</reference>